<gene>
    <name evidence="2" type="ORF">SNE25_15920</name>
</gene>
<accession>A0ABZ0TYW7</accession>
<proteinExistence type="predicted"/>
<reference evidence="2 3" key="1">
    <citation type="submission" date="2023-11" db="EMBL/GenBank/DDBJ databases">
        <title>Analysis of the Genomes of Mucilaginibacter gossypii cycad 4 and M. sabulilitoris SNA2: microbes with the potential for plant growth promotion.</title>
        <authorList>
            <person name="Hirsch A.M."/>
            <person name="Humm E."/>
            <person name="Rubbi M."/>
            <person name="Del Vecchio G."/>
            <person name="Ha S.M."/>
            <person name="Pellegrini M."/>
            <person name="Gunsalus R.P."/>
        </authorList>
    </citation>
    <scope>NUCLEOTIDE SEQUENCE [LARGE SCALE GENOMIC DNA]</scope>
    <source>
        <strain evidence="2 3">SNA2</strain>
    </source>
</reference>
<dbReference type="InterPro" id="IPR037053">
    <property type="entry name" value="Phage_tail_collar_dom_sf"/>
</dbReference>
<dbReference type="RefSeq" id="WP_321566095.1">
    <property type="nucleotide sequence ID" value="NZ_CP139558.1"/>
</dbReference>
<dbReference type="SUPFAM" id="SSF88874">
    <property type="entry name" value="Receptor-binding domain of short tail fibre protein gp12"/>
    <property type="match status" value="1"/>
</dbReference>
<name>A0ABZ0TYW7_9SPHI</name>
<evidence type="ECO:0000313" key="2">
    <source>
        <dbReference type="EMBL" id="WPU97009.1"/>
    </source>
</evidence>
<dbReference type="Proteomes" id="UP001324380">
    <property type="component" value="Chromosome"/>
</dbReference>
<sequence length="178" mass="18472">METYLGTVLMFAGNFAPRGWALCNGQLLSIAQNSALFSLLGTTYGGDGITTFALPNLQGRAPIHWGQSPGLTNRVIGEASGSENVTLINTQMPQHTHTVSASAATGTQASPEGNVLALSSDPDVGGAPLNFIAPASINTTMAPAMISTAGNSQPHNNMQPYLAITFIIALEGIYPSRN</sequence>
<evidence type="ECO:0000313" key="3">
    <source>
        <dbReference type="Proteomes" id="UP001324380"/>
    </source>
</evidence>
<protein>
    <submittedName>
        <fullName evidence="2">Tail fiber protein</fullName>
    </submittedName>
</protein>
<keyword evidence="3" id="KW-1185">Reference proteome</keyword>
<organism evidence="2 3">
    <name type="scientific">Mucilaginibacter sabulilitoris</name>
    <dbReference type="NCBI Taxonomy" id="1173583"/>
    <lineage>
        <taxon>Bacteria</taxon>
        <taxon>Pseudomonadati</taxon>
        <taxon>Bacteroidota</taxon>
        <taxon>Sphingobacteriia</taxon>
        <taxon>Sphingobacteriales</taxon>
        <taxon>Sphingobacteriaceae</taxon>
        <taxon>Mucilaginibacter</taxon>
    </lineage>
</organism>
<dbReference type="Pfam" id="PF07484">
    <property type="entry name" value="Collar"/>
    <property type="match status" value="1"/>
</dbReference>
<evidence type="ECO:0000259" key="1">
    <source>
        <dbReference type="Pfam" id="PF07484"/>
    </source>
</evidence>
<dbReference type="Gene3D" id="3.90.1340.10">
    <property type="entry name" value="Phage tail collar domain"/>
    <property type="match status" value="1"/>
</dbReference>
<dbReference type="InterPro" id="IPR011083">
    <property type="entry name" value="Phage_tail_collar_dom"/>
</dbReference>
<dbReference type="EMBL" id="CP139558">
    <property type="protein sequence ID" value="WPU97009.1"/>
    <property type="molecule type" value="Genomic_DNA"/>
</dbReference>
<feature type="domain" description="Phage tail collar" evidence="1">
    <location>
        <begin position="6"/>
        <end position="62"/>
    </location>
</feature>